<dbReference type="GO" id="GO:0004144">
    <property type="term" value="F:diacylglycerol O-acyltransferase activity"/>
    <property type="evidence" value="ECO:0007669"/>
    <property type="project" value="UniProtKB-EC"/>
</dbReference>
<comment type="similarity">
    <text evidence="3">Belongs to the long-chain O-acyltransferase family.</text>
</comment>
<dbReference type="InterPro" id="IPR045034">
    <property type="entry name" value="O-acyltransferase_WSD1-like"/>
</dbReference>
<evidence type="ECO:0000256" key="2">
    <source>
        <dbReference type="ARBA" id="ARBA00005189"/>
    </source>
</evidence>
<dbReference type="GO" id="GO:0001666">
    <property type="term" value="P:response to hypoxia"/>
    <property type="evidence" value="ECO:0007669"/>
    <property type="project" value="TreeGrafter"/>
</dbReference>
<keyword evidence="6" id="KW-0808">Transferase</keyword>
<dbReference type="EC" id="2.3.1.20" evidence="4"/>
<proteinExistence type="inferred from homology"/>
<comment type="pathway">
    <text evidence="2">Lipid metabolism.</text>
</comment>
<evidence type="ECO:0000256" key="9">
    <source>
        <dbReference type="ARBA" id="ARBA00023315"/>
    </source>
</evidence>
<dbReference type="Pfam" id="PF06974">
    <property type="entry name" value="WS_DGAT_C"/>
    <property type="match status" value="1"/>
</dbReference>
<evidence type="ECO:0000259" key="12">
    <source>
        <dbReference type="Pfam" id="PF03007"/>
    </source>
</evidence>
<dbReference type="Pfam" id="PF03007">
    <property type="entry name" value="WS_DGAT_cat"/>
    <property type="match status" value="1"/>
</dbReference>
<keyword evidence="15" id="KW-1185">Reference proteome</keyword>
<feature type="region of interest" description="Disordered" evidence="11">
    <location>
        <begin position="1"/>
        <end position="23"/>
    </location>
</feature>
<evidence type="ECO:0000256" key="1">
    <source>
        <dbReference type="ARBA" id="ARBA00004771"/>
    </source>
</evidence>
<evidence type="ECO:0000313" key="14">
    <source>
        <dbReference type="EMBL" id="TQF68819.1"/>
    </source>
</evidence>
<gene>
    <name evidence="14" type="ORF">FK531_13600</name>
</gene>
<reference evidence="14 15" key="1">
    <citation type="submission" date="2019-06" db="EMBL/GenBank/DDBJ databases">
        <title>Rhodococcus spaelei sp. nov., isolated from a cave.</title>
        <authorList>
            <person name="Lee S.D."/>
        </authorList>
    </citation>
    <scope>NUCLEOTIDE SEQUENCE [LARGE SCALE GENOMIC DNA]</scope>
    <source>
        <strain evidence="14 15">C9-5</strain>
    </source>
</reference>
<feature type="domain" description="O-acyltransferase WSD1-like N-terminal" evidence="12">
    <location>
        <begin position="47"/>
        <end position="311"/>
    </location>
</feature>
<dbReference type="InterPro" id="IPR004255">
    <property type="entry name" value="O-acyltransferase_WSD1_N"/>
</dbReference>
<comment type="catalytic activity">
    <reaction evidence="10">
        <text>an acyl-CoA + a 1,2-diacyl-sn-glycerol = a triacyl-sn-glycerol + CoA</text>
        <dbReference type="Rhea" id="RHEA:10868"/>
        <dbReference type="ChEBI" id="CHEBI:17815"/>
        <dbReference type="ChEBI" id="CHEBI:57287"/>
        <dbReference type="ChEBI" id="CHEBI:58342"/>
        <dbReference type="ChEBI" id="CHEBI:64615"/>
        <dbReference type="EC" id="2.3.1.20"/>
    </reaction>
</comment>
<organism evidence="14 15">
    <name type="scientific">Rhodococcus spelaei</name>
    <dbReference type="NCBI Taxonomy" id="2546320"/>
    <lineage>
        <taxon>Bacteria</taxon>
        <taxon>Bacillati</taxon>
        <taxon>Actinomycetota</taxon>
        <taxon>Actinomycetes</taxon>
        <taxon>Mycobacteriales</taxon>
        <taxon>Nocardiaceae</taxon>
        <taxon>Rhodococcus</taxon>
    </lineage>
</organism>
<evidence type="ECO:0000313" key="15">
    <source>
        <dbReference type="Proteomes" id="UP000316256"/>
    </source>
</evidence>
<feature type="domain" description="O-acyltransferase WSD1 C-terminal" evidence="13">
    <location>
        <begin position="352"/>
        <end position="502"/>
    </location>
</feature>
<name>A0A541B920_9NOCA</name>
<evidence type="ECO:0000256" key="10">
    <source>
        <dbReference type="ARBA" id="ARBA00048109"/>
    </source>
</evidence>
<evidence type="ECO:0000256" key="11">
    <source>
        <dbReference type="SAM" id="MobiDB-lite"/>
    </source>
</evidence>
<keyword evidence="5" id="KW-0444">Lipid biosynthesis</keyword>
<dbReference type="GO" id="GO:0071731">
    <property type="term" value="P:response to nitric oxide"/>
    <property type="evidence" value="ECO:0007669"/>
    <property type="project" value="TreeGrafter"/>
</dbReference>
<protein>
    <recommendedName>
        <fullName evidence="4">diacylglycerol O-acyltransferase</fullName>
        <ecNumber evidence="4">2.3.1.20</ecNumber>
    </recommendedName>
</protein>
<comment type="caution">
    <text evidence="14">The sequence shown here is derived from an EMBL/GenBank/DDBJ whole genome shotgun (WGS) entry which is preliminary data.</text>
</comment>
<dbReference type="InterPro" id="IPR009721">
    <property type="entry name" value="O-acyltransferase_WSD1_C"/>
</dbReference>
<keyword evidence="7" id="KW-0319">Glycerol metabolism</keyword>
<evidence type="ECO:0000259" key="13">
    <source>
        <dbReference type="Pfam" id="PF06974"/>
    </source>
</evidence>
<dbReference type="PANTHER" id="PTHR31650:SF1">
    <property type="entry name" value="WAX ESTER SYNTHASE_DIACYLGLYCEROL ACYLTRANSFERASE 4-RELATED"/>
    <property type="match status" value="1"/>
</dbReference>
<dbReference type="UniPathway" id="UPA00282"/>
<evidence type="ECO:0000256" key="5">
    <source>
        <dbReference type="ARBA" id="ARBA00022516"/>
    </source>
</evidence>
<dbReference type="EMBL" id="VIGH01000005">
    <property type="protein sequence ID" value="TQF68819.1"/>
    <property type="molecule type" value="Genomic_DNA"/>
</dbReference>
<evidence type="ECO:0000256" key="3">
    <source>
        <dbReference type="ARBA" id="ARBA00009587"/>
    </source>
</evidence>
<dbReference type="PANTHER" id="PTHR31650">
    <property type="entry name" value="O-ACYLTRANSFERASE (WSD1-LIKE) FAMILY PROTEIN"/>
    <property type="match status" value="1"/>
</dbReference>
<dbReference type="AlphaFoldDB" id="A0A541B920"/>
<dbReference type="OrthoDB" id="4506402at2"/>
<sequence length="511" mass="55093">MLDKRPGCGFLSSPPGVPATSRERDTTLSIRLPKQCNSEGVVMVATLHPRDAAHIYAEDDRNQASVLDAYVLGASEHDLSHSGICAWLEPRLRSSPILTSRLSRVPLDLDYPAWDPDPGFAIAEHVTVVEVGNPGKESLRHELGGLLASPMDLSVSPWHLYVFTNVRGVLGITEGDAIAVLKFHHSVGDAMTTAELAERMFGSRIDGTDDPAVGPATQVNSRLVALVRAIATAPHAIIRFGMGMRDSRRAQRKLRDKVDVRELALPPTAWPKTRFNVMFSGSSVVDVVSFDLAAVRQICRRMPGVTVNDVVMTVIAGAMSTYLEEKGEHPEGPMGAKVPISLRKVEESDANNRFALASVDLGAHATDQRKRLEFIHTAMLSEKARCADETVRGVEGVGETVPLVLMKLMMVVHRRSAREIPDMVAGGSTMISNVRRSDAALTVCGAPVVGGFGLLTLADGNGLNHFVTSVGRDLTIGVTADVGALPEIDHYSDLLRESFAQLVDAVDEPGR</sequence>
<dbReference type="GO" id="GO:0051701">
    <property type="term" value="P:biological process involved in interaction with host"/>
    <property type="evidence" value="ECO:0007669"/>
    <property type="project" value="TreeGrafter"/>
</dbReference>
<evidence type="ECO:0000256" key="4">
    <source>
        <dbReference type="ARBA" id="ARBA00013244"/>
    </source>
</evidence>
<dbReference type="GO" id="GO:0006071">
    <property type="term" value="P:glycerol metabolic process"/>
    <property type="evidence" value="ECO:0007669"/>
    <property type="project" value="UniProtKB-KW"/>
</dbReference>
<evidence type="ECO:0000256" key="6">
    <source>
        <dbReference type="ARBA" id="ARBA00022679"/>
    </source>
</evidence>
<dbReference type="GO" id="GO:0005886">
    <property type="term" value="C:plasma membrane"/>
    <property type="evidence" value="ECO:0007669"/>
    <property type="project" value="TreeGrafter"/>
</dbReference>
<dbReference type="GO" id="GO:0019432">
    <property type="term" value="P:triglyceride biosynthetic process"/>
    <property type="evidence" value="ECO:0007669"/>
    <property type="project" value="UniProtKB-UniPathway"/>
</dbReference>
<dbReference type="Proteomes" id="UP000316256">
    <property type="component" value="Unassembled WGS sequence"/>
</dbReference>
<accession>A0A541B920</accession>
<comment type="pathway">
    <text evidence="1">Glycerolipid metabolism; triacylglycerol biosynthesis.</text>
</comment>
<evidence type="ECO:0000256" key="8">
    <source>
        <dbReference type="ARBA" id="ARBA00023098"/>
    </source>
</evidence>
<keyword evidence="9" id="KW-0012">Acyltransferase</keyword>
<keyword evidence="8" id="KW-0443">Lipid metabolism</keyword>
<evidence type="ECO:0000256" key="7">
    <source>
        <dbReference type="ARBA" id="ARBA00022798"/>
    </source>
</evidence>